<evidence type="ECO:0000256" key="5">
    <source>
        <dbReference type="ARBA" id="ARBA00040529"/>
    </source>
</evidence>
<dbReference type="EC" id="2.3.1.9" evidence="2"/>
<evidence type="ECO:0000256" key="6">
    <source>
        <dbReference type="PIRSR" id="PIRSR000429-1"/>
    </source>
</evidence>
<dbReference type="Pfam" id="PF02803">
    <property type="entry name" value="Thiolase_C"/>
    <property type="match status" value="1"/>
</dbReference>
<dbReference type="PANTHER" id="PTHR18919">
    <property type="entry name" value="ACETYL-COA C-ACYLTRANSFERASE"/>
    <property type="match status" value="1"/>
</dbReference>
<dbReference type="PIRSF" id="PIRSF000429">
    <property type="entry name" value="Ac-CoA_Ac_transf"/>
    <property type="match status" value="1"/>
</dbReference>
<sequence>MTALREVVICEPVRTPIGRFGGALKTVAPADLAAAVIAALIERTGLDGALVDDVIFGQAYPTAEAAPVARVAALNAGLPVAVGGVQVDRRCGSGLQAILDAAMQVQTGVSDLAIAGGVDVMSQAPFYAVESRWGVGGTAGILLRDALGRGRETAGGRRYPVPGGMLETAENLRRDYGIDRVEQDELAVESQRRALASVAAGRFTDEIVPVSVPGRKGPTVVSVDETPRETTLEALAALKPILGKADAAATVTAGNASGQNDAAAACIVTTPERAAELGLAPLVRLRSWARAGVEPSRMGLGPVPATKLALERAGLTLADMDLIEMNEAFAAQVLAVTREWNFIEKDWDRTNVNGSGISLGHPVGATGMRILATAARHLHRTDGRFLLETMCIGGGQGLAAIWERV</sequence>
<dbReference type="PANTHER" id="PTHR18919:SF107">
    <property type="entry name" value="ACETYL-COA ACETYLTRANSFERASE, CYTOSOLIC"/>
    <property type="match status" value="1"/>
</dbReference>
<organism evidence="10 11">
    <name type="scientific">Cryobacterium roopkundense</name>
    <dbReference type="NCBI Taxonomy" id="1001240"/>
    <lineage>
        <taxon>Bacteria</taxon>
        <taxon>Bacillati</taxon>
        <taxon>Actinomycetota</taxon>
        <taxon>Actinomycetes</taxon>
        <taxon>Micrococcales</taxon>
        <taxon>Microbacteriaceae</taxon>
        <taxon>Cryobacterium</taxon>
    </lineage>
</organism>
<evidence type="ECO:0000256" key="4">
    <source>
        <dbReference type="ARBA" id="ARBA00023315"/>
    </source>
</evidence>
<gene>
    <name evidence="10" type="ORF">BJ997_001134</name>
</gene>
<dbReference type="CDD" id="cd00751">
    <property type="entry name" value="thiolase"/>
    <property type="match status" value="1"/>
</dbReference>
<keyword evidence="4 7" id="KW-0012">Acyltransferase</keyword>
<dbReference type="AlphaFoldDB" id="A0A7W8ZUT2"/>
<name>A0A7W8ZUT2_9MICO</name>
<dbReference type="Pfam" id="PF00108">
    <property type="entry name" value="Thiolase_N"/>
    <property type="match status" value="1"/>
</dbReference>
<dbReference type="SUPFAM" id="SSF53901">
    <property type="entry name" value="Thiolase-like"/>
    <property type="match status" value="2"/>
</dbReference>
<dbReference type="InterPro" id="IPR020617">
    <property type="entry name" value="Thiolase_C"/>
</dbReference>
<evidence type="ECO:0000259" key="9">
    <source>
        <dbReference type="Pfam" id="PF02803"/>
    </source>
</evidence>
<dbReference type="EMBL" id="JACHBQ010000001">
    <property type="protein sequence ID" value="MBB5640586.1"/>
    <property type="molecule type" value="Genomic_DNA"/>
</dbReference>
<evidence type="ECO:0000256" key="2">
    <source>
        <dbReference type="ARBA" id="ARBA00012705"/>
    </source>
</evidence>
<feature type="active site" description="Proton acceptor" evidence="6">
    <location>
        <position position="361"/>
    </location>
</feature>
<comment type="caution">
    <text evidence="10">The sequence shown here is derived from an EMBL/GenBank/DDBJ whole genome shotgun (WGS) entry which is preliminary data.</text>
</comment>
<evidence type="ECO:0000256" key="1">
    <source>
        <dbReference type="ARBA" id="ARBA00010982"/>
    </source>
</evidence>
<feature type="domain" description="Thiolase C-terminal" evidence="9">
    <location>
        <begin position="280"/>
        <end position="403"/>
    </location>
</feature>
<evidence type="ECO:0000313" key="10">
    <source>
        <dbReference type="EMBL" id="MBB5640586.1"/>
    </source>
</evidence>
<protein>
    <recommendedName>
        <fullName evidence="5">Probable acetyl-CoA acetyltransferase</fullName>
        <ecNumber evidence="2">2.3.1.9</ecNumber>
    </recommendedName>
</protein>
<keyword evidence="3 7" id="KW-0808">Transferase</keyword>
<accession>A0A7W8ZUT2</accession>
<feature type="domain" description="Thiolase N-terminal" evidence="8">
    <location>
        <begin position="7"/>
        <end position="270"/>
    </location>
</feature>
<dbReference type="NCBIfam" id="NF004853">
    <property type="entry name" value="PRK06205.1"/>
    <property type="match status" value="1"/>
</dbReference>
<feature type="active site" description="Proton acceptor" evidence="6">
    <location>
        <position position="391"/>
    </location>
</feature>
<dbReference type="InterPro" id="IPR020616">
    <property type="entry name" value="Thiolase_N"/>
</dbReference>
<dbReference type="Gene3D" id="3.40.47.10">
    <property type="match status" value="2"/>
</dbReference>
<dbReference type="GO" id="GO:0003985">
    <property type="term" value="F:acetyl-CoA C-acetyltransferase activity"/>
    <property type="evidence" value="ECO:0007669"/>
    <property type="project" value="UniProtKB-EC"/>
</dbReference>
<proteinExistence type="inferred from homology"/>
<feature type="active site" description="Acyl-thioester intermediate" evidence="6">
    <location>
        <position position="91"/>
    </location>
</feature>
<evidence type="ECO:0000259" key="8">
    <source>
        <dbReference type="Pfam" id="PF00108"/>
    </source>
</evidence>
<comment type="similarity">
    <text evidence="1 7">Belongs to the thiolase-like superfamily. Thiolase family.</text>
</comment>
<evidence type="ECO:0000256" key="7">
    <source>
        <dbReference type="RuleBase" id="RU003557"/>
    </source>
</evidence>
<dbReference type="InterPro" id="IPR002155">
    <property type="entry name" value="Thiolase"/>
</dbReference>
<dbReference type="InterPro" id="IPR016039">
    <property type="entry name" value="Thiolase-like"/>
</dbReference>
<reference evidence="10 11" key="1">
    <citation type="submission" date="2020-08" db="EMBL/GenBank/DDBJ databases">
        <title>Sequencing the genomes of 1000 actinobacteria strains.</title>
        <authorList>
            <person name="Klenk H.-P."/>
        </authorList>
    </citation>
    <scope>NUCLEOTIDE SEQUENCE [LARGE SCALE GENOMIC DNA]</scope>
    <source>
        <strain evidence="10 11">DSM 21065</strain>
    </source>
</reference>
<dbReference type="Proteomes" id="UP000561726">
    <property type="component" value="Unassembled WGS sequence"/>
</dbReference>
<dbReference type="NCBIfam" id="TIGR01930">
    <property type="entry name" value="AcCoA-C-Actrans"/>
    <property type="match status" value="1"/>
</dbReference>
<evidence type="ECO:0000313" key="11">
    <source>
        <dbReference type="Proteomes" id="UP000561726"/>
    </source>
</evidence>
<dbReference type="RefSeq" id="WP_201771738.1">
    <property type="nucleotide sequence ID" value="NZ_JACHBQ010000001.1"/>
</dbReference>
<evidence type="ECO:0000256" key="3">
    <source>
        <dbReference type="ARBA" id="ARBA00022679"/>
    </source>
</evidence>